<feature type="transmembrane region" description="Helical" evidence="10">
    <location>
        <begin position="685"/>
        <end position="702"/>
    </location>
</feature>
<keyword evidence="3" id="KW-0813">Transport</keyword>
<dbReference type="GO" id="GO:0016020">
    <property type="term" value="C:membrane"/>
    <property type="evidence" value="ECO:0007669"/>
    <property type="project" value="UniProtKB-SubCell"/>
</dbReference>
<keyword evidence="6" id="KW-0653">Protein transport</keyword>
<evidence type="ECO:0000256" key="7">
    <source>
        <dbReference type="ARBA" id="ARBA00022989"/>
    </source>
</evidence>
<evidence type="ECO:0000256" key="3">
    <source>
        <dbReference type="ARBA" id="ARBA00022448"/>
    </source>
</evidence>
<keyword evidence="5" id="KW-0571">Peptide transport</keyword>
<protein>
    <submittedName>
        <fullName evidence="11">Uncharacterized protein</fullName>
    </submittedName>
</protein>
<evidence type="ECO:0000256" key="1">
    <source>
        <dbReference type="ARBA" id="ARBA00004141"/>
    </source>
</evidence>
<dbReference type="InterPro" id="IPR004813">
    <property type="entry name" value="OPT"/>
</dbReference>
<dbReference type="GO" id="GO:0015031">
    <property type="term" value="P:protein transport"/>
    <property type="evidence" value="ECO:0007669"/>
    <property type="project" value="UniProtKB-KW"/>
</dbReference>
<dbReference type="PANTHER" id="PTHR22601">
    <property type="entry name" value="ISP4 LIKE PROTEIN"/>
    <property type="match status" value="1"/>
</dbReference>
<evidence type="ECO:0000313" key="12">
    <source>
        <dbReference type="Proteomes" id="UP000256328"/>
    </source>
</evidence>
<feature type="transmembrane region" description="Helical" evidence="10">
    <location>
        <begin position="635"/>
        <end position="656"/>
    </location>
</feature>
<feature type="region of interest" description="Disordered" evidence="9">
    <location>
        <begin position="16"/>
        <end position="44"/>
    </location>
</feature>
<feature type="transmembrane region" description="Helical" evidence="10">
    <location>
        <begin position="190"/>
        <end position="212"/>
    </location>
</feature>
<feature type="transmembrane region" description="Helical" evidence="10">
    <location>
        <begin position="103"/>
        <end position="123"/>
    </location>
</feature>
<accession>A0A3D8RPY9</accession>
<dbReference type="EMBL" id="PDLN01000009">
    <property type="protein sequence ID" value="RDW75871.1"/>
    <property type="molecule type" value="Genomic_DNA"/>
</dbReference>
<evidence type="ECO:0000256" key="5">
    <source>
        <dbReference type="ARBA" id="ARBA00022856"/>
    </source>
</evidence>
<evidence type="ECO:0000256" key="10">
    <source>
        <dbReference type="SAM" id="Phobius"/>
    </source>
</evidence>
<dbReference type="Pfam" id="PF03169">
    <property type="entry name" value="OPT"/>
    <property type="match status" value="1"/>
</dbReference>
<dbReference type="OrthoDB" id="9986677at2759"/>
<sequence length="776" mass="86145">MNEKLAPISEKSQEAHFLALQEPGHDPNLPSPKGRPVPSEDEIEVESNSLAAGEDSIYPEVRASVPPFDEDLPVNTFRAWFLGVFWIIVLCGLNQFFQMHNPPIGLSAYLIILLSLPCGKVMAQYLPTRRWGFFGHSFTLNPGPFNRKEHTIIAIMGIGVSSFDNGSVASDVWTSLITKFGIPISTGYKLMFLLTSQALCFGMAGIFSKILVDPAYCIWPANLPTCSLLYGMHDKHFQDQIANGWKVSRMNFFWIVLAGATVYQFIPGYIFTGLTTFAWITWIAPNNVPLNQVFGATTGMDLLPLTLDWNQITSYLSSPLMIPTWAILNCFAGSVFFLWIVAPALHWTNVWEGMYMPFSSSGTFDNTGASYNTSRILNADFTLNEEAYHAYSPIYLSTTSILSYGLGFGAVTSVIVHAFLNHRIEIWSGLKATWKSDTTLAKGDIHTKLMQKYRSVPVWWYLATFLLMTGLTILFVEYFDTGLPWWGVILSIVINLIVIIPTGIMNALCNVSVSTNIFAALLGGFIWPGRMVAVVVFKIMTFNTTATALIVLRDMKLGHYMKIPPRTVFLAQIVGILVSWLVQSAVNIWALSNVQGICTAEATGGFQCPLASAYKTSIIFWGLIGPQKLFSSGALYTSMLSFFAVGAVAPVVVWWAGRVWPNRLWGDIHIPLILSSTGAIPPATAGNYIPWAIVGLLFNYHIKNRYTGWWAKYNYLLSAALDAGLAITTFFIFFCLYYPGVSLNWWGNVTVYETADALGLPLRTVAEGDTFGRKAW</sequence>
<feature type="transmembrane region" description="Helical" evidence="10">
    <location>
        <begin position="401"/>
        <end position="420"/>
    </location>
</feature>
<feature type="transmembrane region" description="Helical" evidence="10">
    <location>
        <begin position="573"/>
        <end position="592"/>
    </location>
</feature>
<keyword evidence="12" id="KW-1185">Reference proteome</keyword>
<keyword evidence="7 10" id="KW-1133">Transmembrane helix</keyword>
<comment type="similarity">
    <text evidence="2">Belongs to the oligopeptide OPT transporter family.</text>
</comment>
<dbReference type="AlphaFoldDB" id="A0A3D8RPY9"/>
<dbReference type="NCBIfam" id="TIGR00728">
    <property type="entry name" value="OPT_sfam"/>
    <property type="match status" value="1"/>
</dbReference>
<dbReference type="InterPro" id="IPR004648">
    <property type="entry name" value="Oligpept_transpt"/>
</dbReference>
<feature type="transmembrane region" description="Helical" evidence="10">
    <location>
        <begin position="79"/>
        <end position="97"/>
    </location>
</feature>
<feature type="transmembrane region" description="Helical" evidence="10">
    <location>
        <begin position="714"/>
        <end position="739"/>
    </location>
</feature>
<evidence type="ECO:0000256" key="9">
    <source>
        <dbReference type="SAM" id="MobiDB-lite"/>
    </source>
</evidence>
<feature type="transmembrane region" description="Helical" evidence="10">
    <location>
        <begin position="482"/>
        <end position="500"/>
    </location>
</feature>
<evidence type="ECO:0000313" key="11">
    <source>
        <dbReference type="EMBL" id="RDW75871.1"/>
    </source>
</evidence>
<dbReference type="Proteomes" id="UP000256328">
    <property type="component" value="Unassembled WGS sequence"/>
</dbReference>
<evidence type="ECO:0000256" key="6">
    <source>
        <dbReference type="ARBA" id="ARBA00022927"/>
    </source>
</evidence>
<feature type="transmembrane region" description="Helical" evidence="10">
    <location>
        <begin position="533"/>
        <end position="552"/>
    </location>
</feature>
<dbReference type="GO" id="GO:0035673">
    <property type="term" value="F:oligopeptide transmembrane transporter activity"/>
    <property type="evidence" value="ECO:0007669"/>
    <property type="project" value="InterPro"/>
</dbReference>
<keyword evidence="4 10" id="KW-0812">Transmembrane</keyword>
<name>A0A3D8RPY9_9HELO</name>
<organism evidence="11 12">
    <name type="scientific">Coleophoma crateriformis</name>
    <dbReference type="NCBI Taxonomy" id="565419"/>
    <lineage>
        <taxon>Eukaryota</taxon>
        <taxon>Fungi</taxon>
        <taxon>Dikarya</taxon>
        <taxon>Ascomycota</taxon>
        <taxon>Pezizomycotina</taxon>
        <taxon>Leotiomycetes</taxon>
        <taxon>Helotiales</taxon>
        <taxon>Dermateaceae</taxon>
        <taxon>Coleophoma</taxon>
    </lineage>
</organism>
<reference evidence="11 12" key="1">
    <citation type="journal article" date="2018" name="IMA Fungus">
        <title>IMA Genome-F 9: Draft genome sequence of Annulohypoxylon stygium, Aspergillus mulundensis, Berkeleyomyces basicola (syn. Thielaviopsis basicola), Ceratocystis smalleyi, two Cercospora beticola strains, Coleophoma cylindrospora, Fusarium fracticaudum, Phialophora cf. hyalina, and Morchella septimelata.</title>
        <authorList>
            <person name="Wingfield B.D."/>
            <person name="Bills G.F."/>
            <person name="Dong Y."/>
            <person name="Huang W."/>
            <person name="Nel W.J."/>
            <person name="Swalarsk-Parry B.S."/>
            <person name="Vaghefi N."/>
            <person name="Wilken P.M."/>
            <person name="An Z."/>
            <person name="de Beer Z.W."/>
            <person name="De Vos L."/>
            <person name="Chen L."/>
            <person name="Duong T.A."/>
            <person name="Gao Y."/>
            <person name="Hammerbacher A."/>
            <person name="Kikkert J.R."/>
            <person name="Li Y."/>
            <person name="Li H."/>
            <person name="Li K."/>
            <person name="Li Q."/>
            <person name="Liu X."/>
            <person name="Ma X."/>
            <person name="Naidoo K."/>
            <person name="Pethybridge S.J."/>
            <person name="Sun J."/>
            <person name="Steenkamp E.T."/>
            <person name="van der Nest M.A."/>
            <person name="van Wyk S."/>
            <person name="Wingfield M.J."/>
            <person name="Xiong C."/>
            <person name="Yue Q."/>
            <person name="Zhang X."/>
        </authorList>
    </citation>
    <scope>NUCLEOTIDE SEQUENCE [LARGE SCALE GENOMIC DNA]</scope>
    <source>
        <strain evidence="11 12">BP5796</strain>
    </source>
</reference>
<comment type="caution">
    <text evidence="11">The sequence shown here is derived from an EMBL/GenBank/DDBJ whole genome shotgun (WGS) entry which is preliminary data.</text>
</comment>
<comment type="subcellular location">
    <subcellularLocation>
        <location evidence="1">Membrane</location>
        <topology evidence="1">Multi-pass membrane protein</topology>
    </subcellularLocation>
</comment>
<dbReference type="NCBIfam" id="TIGR00727">
    <property type="entry name" value="ISP4_OPT"/>
    <property type="match status" value="1"/>
</dbReference>
<evidence type="ECO:0000256" key="2">
    <source>
        <dbReference type="ARBA" id="ARBA00008807"/>
    </source>
</evidence>
<proteinExistence type="inferred from homology"/>
<feature type="transmembrane region" description="Helical" evidence="10">
    <location>
        <begin position="458"/>
        <end position="476"/>
    </location>
</feature>
<evidence type="ECO:0000256" key="4">
    <source>
        <dbReference type="ARBA" id="ARBA00022692"/>
    </source>
</evidence>
<evidence type="ECO:0000256" key="8">
    <source>
        <dbReference type="ARBA" id="ARBA00023136"/>
    </source>
</evidence>
<gene>
    <name evidence="11" type="ORF">BP5796_06692</name>
</gene>
<feature type="transmembrane region" description="Helical" evidence="10">
    <location>
        <begin position="325"/>
        <end position="347"/>
    </location>
</feature>
<feature type="transmembrane region" description="Helical" evidence="10">
    <location>
        <begin position="252"/>
        <end position="280"/>
    </location>
</feature>
<keyword evidence="8 10" id="KW-0472">Membrane</keyword>